<keyword evidence="8" id="KW-0472">Membrane</keyword>
<evidence type="ECO:0000256" key="8">
    <source>
        <dbReference type="ARBA" id="ARBA00023136"/>
    </source>
</evidence>
<reference evidence="11" key="1">
    <citation type="journal article" date="2013" name="Front. Microbiol.">
        <title>Diversity of reductive dehalogenase genes from environmental samples and enrichment cultures identified with degenerate primer PCR screens.</title>
        <authorList>
            <person name="Hug L.A."/>
            <person name="Edwards E.A."/>
        </authorList>
    </citation>
    <scope>NUCLEOTIDE SEQUENCE</scope>
</reference>
<organism evidence="11">
    <name type="scientific">bacterium enrichment culture clone WBC-2_60_ORF_7</name>
    <dbReference type="NCBI Taxonomy" id="1412236"/>
    <lineage>
        <taxon>Bacteria</taxon>
        <taxon>environmental samples</taxon>
    </lineage>
</organism>
<name>U5S1K7_9BACT</name>
<evidence type="ECO:0000256" key="5">
    <source>
        <dbReference type="ARBA" id="ARBA00022729"/>
    </source>
</evidence>
<dbReference type="InterPro" id="IPR006311">
    <property type="entry name" value="TAT_signal"/>
</dbReference>
<evidence type="ECO:0000256" key="2">
    <source>
        <dbReference type="ARBA" id="ARBA00022475"/>
    </source>
</evidence>
<accession>U5S1K7</accession>
<keyword evidence="4" id="KW-0479">Metal-binding</keyword>
<dbReference type="GO" id="GO:0005886">
    <property type="term" value="C:plasma membrane"/>
    <property type="evidence" value="ECO:0007669"/>
    <property type="project" value="UniProtKB-SubCell"/>
</dbReference>
<keyword evidence="2" id="KW-1003">Cell membrane</keyword>
<keyword evidence="3" id="KW-0004">4Fe-4S</keyword>
<evidence type="ECO:0000256" key="1">
    <source>
        <dbReference type="ARBA" id="ARBA00004236"/>
    </source>
</evidence>
<keyword evidence="5" id="KW-0732">Signal</keyword>
<evidence type="ECO:0000259" key="10">
    <source>
        <dbReference type="PROSITE" id="PS51379"/>
    </source>
</evidence>
<evidence type="ECO:0000256" key="4">
    <source>
        <dbReference type="ARBA" id="ARBA00022723"/>
    </source>
</evidence>
<proteinExistence type="predicted"/>
<gene>
    <name evidence="11" type="primary">rdhA</name>
</gene>
<feature type="domain" description="4Fe-4S ferredoxin-type" evidence="10">
    <location>
        <begin position="358"/>
        <end position="390"/>
    </location>
</feature>
<feature type="non-terminal residue" evidence="11">
    <location>
        <position position="1"/>
    </location>
</feature>
<dbReference type="PROSITE" id="PS00198">
    <property type="entry name" value="4FE4S_FER_1"/>
    <property type="match status" value="1"/>
</dbReference>
<comment type="cofactor">
    <cofactor evidence="9">
        <name>corrinoid</name>
        <dbReference type="ChEBI" id="CHEBI:33913"/>
    </cofactor>
</comment>
<comment type="subcellular location">
    <subcellularLocation>
        <location evidence="1">Cell membrane</location>
    </subcellularLocation>
</comment>
<dbReference type="Pfam" id="PF13486">
    <property type="entry name" value="Dehalogenase"/>
    <property type="match status" value="1"/>
</dbReference>
<sequence length="507" mass="55441">MSNFHSTVSRRDFMKILGLSGAGIGGAALVAPAFHDIDELSSSSSAVRKRPWYIKEVDKPTVEIDWSQIKRFDQRLQCQANSTNAKYAGPDEWAKVATEATAFSKEQLGKSGSTLRDIALNGSAFRTIIGTPYSPTAKAGLSGKDTLKTFIPPAFVQTPEQIGLPKWTGTPEEAASMVRAAAVFYGAGQVGFGKLDHELIFTYSKGEANSAKYVTTWPPPLNVAHRIDIENVDPGWDDGEVVHVPSKPLWEISVMIPMARDAWRTAHGDYSSGVASAANSSRYRIMEIIQPAIQGFIKSLGYMCYGYFEGSGGIVPAQASAVLTGQAEMARHSDAIIDPEFGANMGYYSLLTDLPLAEEPAVDAGIWRFCHTCHKCADQCPSGSISQDSEPSWEVTQGIGTPYKIPNINQAPGKKLFWTDMHSCVKWRNIHGCNVCRVNCTFNVNSGAMVHEIVKSTISTTSLFNGFLWKMGENFGYGAEKDVDQWWTKQLPQFGFDTTTEAYDGGY</sequence>
<dbReference type="SUPFAM" id="SSF54862">
    <property type="entry name" value="4Fe-4S ferredoxins"/>
    <property type="match status" value="1"/>
</dbReference>
<dbReference type="PROSITE" id="PS51379">
    <property type="entry name" value="4FE4S_FER_2"/>
    <property type="match status" value="1"/>
</dbReference>
<dbReference type="NCBIfam" id="TIGR02486">
    <property type="entry name" value="RDH"/>
    <property type="match status" value="1"/>
</dbReference>
<keyword evidence="7" id="KW-0411">Iron-sulfur</keyword>
<dbReference type="EMBL" id="KF138989">
    <property type="protein sequence ID" value="AGY78795.1"/>
    <property type="molecule type" value="Genomic_DNA"/>
</dbReference>
<evidence type="ECO:0000256" key="7">
    <source>
        <dbReference type="ARBA" id="ARBA00023014"/>
    </source>
</evidence>
<dbReference type="InterPro" id="IPR012832">
    <property type="entry name" value="RDH"/>
</dbReference>
<evidence type="ECO:0000256" key="3">
    <source>
        <dbReference type="ARBA" id="ARBA00022485"/>
    </source>
</evidence>
<dbReference type="PROSITE" id="PS51318">
    <property type="entry name" value="TAT"/>
    <property type="match status" value="1"/>
</dbReference>
<dbReference type="GO" id="GO:0046872">
    <property type="term" value="F:metal ion binding"/>
    <property type="evidence" value="ECO:0007669"/>
    <property type="project" value="UniProtKB-KW"/>
</dbReference>
<evidence type="ECO:0000256" key="6">
    <source>
        <dbReference type="ARBA" id="ARBA00023004"/>
    </source>
</evidence>
<keyword evidence="6" id="KW-0408">Iron</keyword>
<protein>
    <submittedName>
        <fullName evidence="11">Putative reductive dehalogenase subunit A</fullName>
    </submittedName>
</protein>
<dbReference type="GO" id="GO:0051539">
    <property type="term" value="F:4 iron, 4 sulfur cluster binding"/>
    <property type="evidence" value="ECO:0007669"/>
    <property type="project" value="UniProtKB-KW"/>
</dbReference>
<dbReference type="InterPro" id="IPR017900">
    <property type="entry name" value="4Fe4S_Fe_S_CS"/>
</dbReference>
<dbReference type="InterPro" id="IPR017896">
    <property type="entry name" value="4Fe4S_Fe-S-bd"/>
</dbReference>
<dbReference type="InterPro" id="IPR028894">
    <property type="entry name" value="RDH_dom"/>
</dbReference>
<dbReference type="AlphaFoldDB" id="U5S1K7"/>
<evidence type="ECO:0000313" key="11">
    <source>
        <dbReference type="EMBL" id="AGY78795.1"/>
    </source>
</evidence>
<evidence type="ECO:0000256" key="9">
    <source>
        <dbReference type="ARBA" id="ARBA00029374"/>
    </source>
</evidence>